<evidence type="ECO:0000256" key="11">
    <source>
        <dbReference type="PIRNR" id="PIRNR000447"/>
    </source>
</evidence>
<dbReference type="PANTHER" id="PTHR11712">
    <property type="entry name" value="POLYKETIDE SYNTHASE-RELATED"/>
    <property type="match status" value="1"/>
</dbReference>
<evidence type="ECO:0000256" key="5">
    <source>
        <dbReference type="ARBA" id="ARBA00022516"/>
    </source>
</evidence>
<evidence type="ECO:0000256" key="2">
    <source>
        <dbReference type="ARBA" id="ARBA00008467"/>
    </source>
</evidence>
<dbReference type="FunFam" id="3.40.47.10:FF:000009">
    <property type="entry name" value="3-oxoacyl-[acyl-carrier-protein] synthase 2"/>
    <property type="match status" value="1"/>
</dbReference>
<dbReference type="CDD" id="cd00834">
    <property type="entry name" value="KAS_I_II"/>
    <property type="match status" value="1"/>
</dbReference>
<dbReference type="NCBIfam" id="TIGR03150">
    <property type="entry name" value="fabF"/>
    <property type="match status" value="1"/>
</dbReference>
<dbReference type="OrthoDB" id="9808669at2"/>
<dbReference type="PANTHER" id="PTHR11712:SF336">
    <property type="entry name" value="3-OXOACYL-[ACYL-CARRIER-PROTEIN] SYNTHASE, MITOCHONDRIAL"/>
    <property type="match status" value="1"/>
</dbReference>
<dbReference type="EC" id="2.3.1.179" evidence="3 11"/>
<dbReference type="InterPro" id="IPR014031">
    <property type="entry name" value="Ketoacyl_synth_C"/>
</dbReference>
<dbReference type="SMART" id="SM00825">
    <property type="entry name" value="PKS_KS"/>
    <property type="match status" value="1"/>
</dbReference>
<sequence>MSDRRVVITGIGALTPVGKTAPDFWNGLISGKSGARPIEHFDTEDFPTKFAAQIEDYDELDYFDRKEARRLDKVCQYALIAAEEAIQDTGLDLEKVDKDRIAVIVGTGIGGMITFYDQSISFHEHGPRGVSPFFIPMLIPDMVAGQISIKYGFKGPNFCAVSACATGSHNIGLAYDSIKSGQCEMAVSGGSEAPVSRIGVAGFTSMRAMSNRNDDPKTASRPFDKNRDGFVLGEGSGILFLEEYEHAKERGARIYGEIIGYGFSADAHHITAPDPDGEGVILAINRALDAAGIEPEDVDHINMHGTSTPLGDIAETNSIKKVFGEHAYEINHNSTKSMTGHSLGAAGAMEALATMLATYHGMIPPTINYETPDPECDLNYTVNEAVVRDVTYALNNAFGFGGHNTTLVFKKFEE</sequence>
<evidence type="ECO:0000256" key="9">
    <source>
        <dbReference type="ARBA" id="ARBA00023160"/>
    </source>
</evidence>
<dbReference type="InterPro" id="IPR017568">
    <property type="entry name" value="3-oxoacyl-ACP_synth-2"/>
</dbReference>
<keyword evidence="7" id="KW-0276">Fatty acid metabolism</keyword>
<gene>
    <name evidence="15" type="ORF">SAMN05443144_11482</name>
</gene>
<keyword evidence="10 11" id="KW-0012">Acyltransferase</keyword>
<dbReference type="InterPro" id="IPR018201">
    <property type="entry name" value="Ketoacyl_synth_AS"/>
</dbReference>
<dbReference type="NCBIfam" id="NF005589">
    <property type="entry name" value="PRK07314.1"/>
    <property type="match status" value="1"/>
</dbReference>
<dbReference type="PIRSF" id="PIRSF000447">
    <property type="entry name" value="KAS_II"/>
    <property type="match status" value="1"/>
</dbReference>
<evidence type="ECO:0000256" key="3">
    <source>
        <dbReference type="ARBA" id="ARBA00012356"/>
    </source>
</evidence>
<feature type="active site" description="For beta-ketoacyl synthase activity" evidence="12">
    <location>
        <position position="164"/>
    </location>
</feature>
<evidence type="ECO:0000256" key="1">
    <source>
        <dbReference type="ARBA" id="ARBA00005194"/>
    </source>
</evidence>
<keyword evidence="16" id="KW-1185">Reference proteome</keyword>
<name>A0A1M5F6W2_9BACT</name>
<dbReference type="RefSeq" id="WP_073065314.1">
    <property type="nucleotide sequence ID" value="NZ_FQUS01000014.1"/>
</dbReference>
<comment type="function">
    <text evidence="11">Involved in the type II fatty acid elongation cycle. Catalyzes the elongation of a wide range of acyl-ACP by the addition of two carbons from malonyl-ACP to an acyl acceptor. Can efficiently catalyze the conversion of palmitoleoyl-ACP (cis-hexadec-9-enoyl-ACP) to cis-vaccenoyl-ACP (cis-octadec-11-enoyl-ACP), an essential step in the thermal regulation of fatty acid composition.</text>
</comment>
<evidence type="ECO:0000256" key="12">
    <source>
        <dbReference type="PIRSR" id="PIRSR000447-1"/>
    </source>
</evidence>
<comment type="catalytic activity">
    <reaction evidence="11">
        <text>a fatty acyl-[ACP] + malonyl-[ACP] + H(+) = a 3-oxoacyl-[ACP] + holo-[ACP] + CO2</text>
        <dbReference type="Rhea" id="RHEA:22836"/>
        <dbReference type="Rhea" id="RHEA-COMP:9623"/>
        <dbReference type="Rhea" id="RHEA-COMP:9685"/>
        <dbReference type="Rhea" id="RHEA-COMP:9916"/>
        <dbReference type="Rhea" id="RHEA-COMP:14125"/>
        <dbReference type="ChEBI" id="CHEBI:15378"/>
        <dbReference type="ChEBI" id="CHEBI:16526"/>
        <dbReference type="ChEBI" id="CHEBI:64479"/>
        <dbReference type="ChEBI" id="CHEBI:78449"/>
        <dbReference type="ChEBI" id="CHEBI:78776"/>
        <dbReference type="ChEBI" id="CHEBI:138651"/>
    </reaction>
</comment>
<proteinExistence type="inferred from homology"/>
<dbReference type="UniPathway" id="UPA00094"/>
<dbReference type="PROSITE" id="PS00606">
    <property type="entry name" value="KS3_1"/>
    <property type="match status" value="1"/>
</dbReference>
<evidence type="ECO:0000256" key="6">
    <source>
        <dbReference type="ARBA" id="ARBA00022679"/>
    </source>
</evidence>
<comment type="pathway">
    <text evidence="1 11">Lipid metabolism; fatty acid biosynthesis.</text>
</comment>
<dbReference type="EMBL" id="FQUS01000014">
    <property type="protein sequence ID" value="SHF87303.1"/>
    <property type="molecule type" value="Genomic_DNA"/>
</dbReference>
<reference evidence="15 16" key="1">
    <citation type="submission" date="2016-11" db="EMBL/GenBank/DDBJ databases">
        <authorList>
            <person name="Jaros S."/>
            <person name="Januszkiewicz K."/>
            <person name="Wedrychowicz H."/>
        </authorList>
    </citation>
    <scope>NUCLEOTIDE SEQUENCE [LARGE SCALE GENOMIC DNA]</scope>
    <source>
        <strain evidence="15 16">DSM 21986</strain>
    </source>
</reference>
<evidence type="ECO:0000256" key="8">
    <source>
        <dbReference type="ARBA" id="ARBA00023098"/>
    </source>
</evidence>
<keyword evidence="8" id="KW-0443">Lipid metabolism</keyword>
<evidence type="ECO:0000313" key="15">
    <source>
        <dbReference type="EMBL" id="SHF87303.1"/>
    </source>
</evidence>
<dbReference type="PROSITE" id="PS52004">
    <property type="entry name" value="KS3_2"/>
    <property type="match status" value="1"/>
</dbReference>
<evidence type="ECO:0000313" key="16">
    <source>
        <dbReference type="Proteomes" id="UP000184041"/>
    </source>
</evidence>
<keyword evidence="5 11" id="KW-0444">Lipid biosynthesis</keyword>
<dbReference type="Proteomes" id="UP000184041">
    <property type="component" value="Unassembled WGS sequence"/>
</dbReference>
<comment type="catalytic activity">
    <reaction evidence="11">
        <text>(9Z)-hexadecenoyl-[ACP] + malonyl-[ACP] + H(+) = 3-oxo-(11Z)-octadecenoyl-[ACP] + holo-[ACP] + CO2</text>
        <dbReference type="Rhea" id="RHEA:55040"/>
        <dbReference type="Rhea" id="RHEA-COMP:9623"/>
        <dbReference type="Rhea" id="RHEA-COMP:9685"/>
        <dbReference type="Rhea" id="RHEA-COMP:10800"/>
        <dbReference type="Rhea" id="RHEA-COMP:14074"/>
        <dbReference type="ChEBI" id="CHEBI:15378"/>
        <dbReference type="ChEBI" id="CHEBI:16526"/>
        <dbReference type="ChEBI" id="CHEBI:64479"/>
        <dbReference type="ChEBI" id="CHEBI:78449"/>
        <dbReference type="ChEBI" id="CHEBI:83989"/>
        <dbReference type="ChEBI" id="CHEBI:138538"/>
        <dbReference type="EC" id="2.3.1.179"/>
    </reaction>
</comment>
<dbReference type="GO" id="GO:0005829">
    <property type="term" value="C:cytosol"/>
    <property type="evidence" value="ECO:0007669"/>
    <property type="project" value="TreeGrafter"/>
</dbReference>
<evidence type="ECO:0000256" key="4">
    <source>
        <dbReference type="ARBA" id="ARBA00014657"/>
    </source>
</evidence>
<dbReference type="Gene3D" id="3.40.47.10">
    <property type="match status" value="1"/>
</dbReference>
<dbReference type="InterPro" id="IPR014030">
    <property type="entry name" value="Ketoacyl_synth_N"/>
</dbReference>
<evidence type="ECO:0000256" key="10">
    <source>
        <dbReference type="ARBA" id="ARBA00023315"/>
    </source>
</evidence>
<dbReference type="GO" id="GO:0006633">
    <property type="term" value="P:fatty acid biosynthetic process"/>
    <property type="evidence" value="ECO:0007669"/>
    <property type="project" value="UniProtKB-UniRule"/>
</dbReference>
<evidence type="ECO:0000256" key="13">
    <source>
        <dbReference type="RuleBase" id="RU003694"/>
    </source>
</evidence>
<feature type="domain" description="Ketosynthase family 3 (KS3)" evidence="14">
    <location>
        <begin position="3"/>
        <end position="411"/>
    </location>
</feature>
<evidence type="ECO:0000256" key="7">
    <source>
        <dbReference type="ARBA" id="ARBA00022832"/>
    </source>
</evidence>
<accession>A0A1M5F6W2</accession>
<dbReference type="InterPro" id="IPR020841">
    <property type="entry name" value="PKS_Beta-ketoAc_synthase_dom"/>
</dbReference>
<protein>
    <recommendedName>
        <fullName evidence="4 11">3-oxoacyl-[acyl-carrier-protein] synthase 2</fullName>
        <ecNumber evidence="3 11">2.3.1.179</ecNumber>
    </recommendedName>
</protein>
<evidence type="ECO:0000259" key="14">
    <source>
        <dbReference type="PROSITE" id="PS52004"/>
    </source>
</evidence>
<comment type="similarity">
    <text evidence="2 11 13">Belongs to the thiolase-like superfamily. Beta-ketoacyl-ACP synthases family.</text>
</comment>
<organism evidence="15 16">
    <name type="scientific">Fodinibius roseus</name>
    <dbReference type="NCBI Taxonomy" id="1194090"/>
    <lineage>
        <taxon>Bacteria</taxon>
        <taxon>Pseudomonadati</taxon>
        <taxon>Balneolota</taxon>
        <taxon>Balneolia</taxon>
        <taxon>Balneolales</taxon>
        <taxon>Balneolaceae</taxon>
        <taxon>Fodinibius</taxon>
    </lineage>
</organism>
<dbReference type="InterPro" id="IPR016039">
    <property type="entry name" value="Thiolase-like"/>
</dbReference>
<dbReference type="Pfam" id="PF00109">
    <property type="entry name" value="ketoacyl-synt"/>
    <property type="match status" value="1"/>
</dbReference>
<dbReference type="STRING" id="1194090.SAMN05443144_11482"/>
<dbReference type="Pfam" id="PF02801">
    <property type="entry name" value="Ketoacyl-synt_C"/>
    <property type="match status" value="1"/>
</dbReference>
<dbReference type="InterPro" id="IPR000794">
    <property type="entry name" value="Beta-ketoacyl_synthase"/>
</dbReference>
<keyword evidence="6 11" id="KW-0808">Transferase</keyword>
<keyword evidence="9 11" id="KW-0275">Fatty acid biosynthesis</keyword>
<dbReference type="SUPFAM" id="SSF53901">
    <property type="entry name" value="Thiolase-like"/>
    <property type="match status" value="2"/>
</dbReference>
<dbReference type="AlphaFoldDB" id="A0A1M5F6W2"/>
<dbReference type="GO" id="GO:0004315">
    <property type="term" value="F:3-oxoacyl-[acyl-carrier-protein] synthase activity"/>
    <property type="evidence" value="ECO:0007669"/>
    <property type="project" value="UniProtKB-UniRule"/>
</dbReference>